<dbReference type="AlphaFoldDB" id="A0A1N7MSI3"/>
<keyword evidence="11" id="KW-1185">Reference proteome</keyword>
<evidence type="ECO:0000256" key="5">
    <source>
        <dbReference type="ARBA" id="ARBA00012927"/>
    </source>
</evidence>
<evidence type="ECO:0000313" key="10">
    <source>
        <dbReference type="EMBL" id="SIS89094.1"/>
    </source>
</evidence>
<dbReference type="Proteomes" id="UP000186026">
    <property type="component" value="Unassembled WGS sequence"/>
</dbReference>
<gene>
    <name evidence="9" type="primary">uxuA</name>
    <name evidence="10" type="ORF">SAMN05421761_107101</name>
</gene>
<sequence>MKNNLLQSWRWYGPNDPVSLSDIKQSGATGIVSALHHIPHGEIWTFEEISKRKSEIESAGLKWVVVESLPVHESIKTNRENAPHYLENYKTSLKNLAKAGLTTICYNFMPVLDWTRTEIAFTLPNGAKALYLDWADLAYFDIYMLKRYGAEKDYSPQVLKILENRFLSYTEEKKKQLESIICLGVPTEEMVTIPSLRQGLEVYECIGKDGLRKNLVSFLDAISETCEQYGIQMTIHPDDPPFAILGLPRIASNKEDLEWIFSAVDKPFNGLCLCTGSLGAGSFNDLPAIARAFGDRIHFVHLRNVKRDQFGNFYESDHLDGDVDMFEVMKELVSMNQERTKPIPFRPDHGHQILDDLYKTTNPGYSAIGRLKGLAELRGLEMGILRMETLALSTSHR</sequence>
<dbReference type="GO" id="GO:0042840">
    <property type="term" value="P:D-glucuronate catabolic process"/>
    <property type="evidence" value="ECO:0007669"/>
    <property type="project" value="TreeGrafter"/>
</dbReference>
<dbReference type="SUPFAM" id="SSF51658">
    <property type="entry name" value="Xylose isomerase-like"/>
    <property type="match status" value="1"/>
</dbReference>
<dbReference type="GO" id="GO:0008927">
    <property type="term" value="F:mannonate dehydratase activity"/>
    <property type="evidence" value="ECO:0007669"/>
    <property type="project" value="UniProtKB-UniRule"/>
</dbReference>
<dbReference type="NCBIfam" id="NF003027">
    <property type="entry name" value="PRK03906.1"/>
    <property type="match status" value="1"/>
</dbReference>
<comment type="function">
    <text evidence="2 9">Catalyzes the dehydration of D-mannonate.</text>
</comment>
<evidence type="ECO:0000256" key="4">
    <source>
        <dbReference type="ARBA" id="ARBA00007389"/>
    </source>
</evidence>
<dbReference type="Gene3D" id="3.20.20.150">
    <property type="entry name" value="Divalent-metal-dependent TIM barrel enzymes"/>
    <property type="match status" value="1"/>
</dbReference>
<dbReference type="EMBL" id="FTOP01000007">
    <property type="protein sequence ID" value="SIS89094.1"/>
    <property type="molecule type" value="Genomic_DNA"/>
</dbReference>
<dbReference type="PANTHER" id="PTHR30387">
    <property type="entry name" value="MANNONATE DEHYDRATASE"/>
    <property type="match status" value="1"/>
</dbReference>
<keyword evidence="6 9" id="KW-0408">Iron</keyword>
<dbReference type="InterPro" id="IPR004628">
    <property type="entry name" value="Man_deHydtase"/>
</dbReference>
<dbReference type="OrthoDB" id="9780250at2"/>
<reference evidence="11" key="1">
    <citation type="submission" date="2017-01" db="EMBL/GenBank/DDBJ databases">
        <authorList>
            <person name="Varghese N."/>
            <person name="Submissions S."/>
        </authorList>
    </citation>
    <scope>NUCLEOTIDE SEQUENCE [LARGE SCALE GENOMIC DNA]</scope>
    <source>
        <strain evidence="11">DSM 46698</strain>
    </source>
</reference>
<dbReference type="NCBIfam" id="TIGR00695">
    <property type="entry name" value="uxuA"/>
    <property type="match status" value="1"/>
</dbReference>
<comment type="pathway">
    <text evidence="3 9">Carbohydrate metabolism; pentose and glucuronate interconversion.</text>
</comment>
<keyword evidence="7 9" id="KW-0464">Manganese</keyword>
<accession>A0A1N7MSI3</accession>
<evidence type="ECO:0000256" key="1">
    <source>
        <dbReference type="ARBA" id="ARBA00001794"/>
    </source>
</evidence>
<dbReference type="STRING" id="529505.SAMN05421761_107101"/>
<evidence type="ECO:0000256" key="8">
    <source>
        <dbReference type="ARBA" id="ARBA00023239"/>
    </source>
</evidence>
<protein>
    <recommendedName>
        <fullName evidence="5 9">Mannonate dehydratase</fullName>
        <ecNumber evidence="5 9">4.2.1.8</ecNumber>
    </recommendedName>
    <alternativeName>
        <fullName evidence="9">D-mannonate hydro-lyase</fullName>
    </alternativeName>
</protein>
<evidence type="ECO:0000256" key="3">
    <source>
        <dbReference type="ARBA" id="ARBA00004892"/>
    </source>
</evidence>
<proteinExistence type="inferred from homology"/>
<name>A0A1N7MSI3_9BACT</name>
<dbReference type="RefSeq" id="WP_076500957.1">
    <property type="nucleotide sequence ID" value="NZ_FTOP01000007.1"/>
</dbReference>
<dbReference type="PANTHER" id="PTHR30387:SF2">
    <property type="entry name" value="MANNONATE DEHYDRATASE"/>
    <property type="match status" value="1"/>
</dbReference>
<evidence type="ECO:0000313" key="11">
    <source>
        <dbReference type="Proteomes" id="UP000186026"/>
    </source>
</evidence>
<keyword evidence="8 9" id="KW-0456">Lyase</keyword>
<comment type="similarity">
    <text evidence="4 9">Belongs to the mannonate dehydratase family.</text>
</comment>
<dbReference type="EC" id="4.2.1.8" evidence="5 9"/>
<dbReference type="HAMAP" id="MF_00106">
    <property type="entry name" value="UxuA"/>
    <property type="match status" value="1"/>
</dbReference>
<evidence type="ECO:0000256" key="2">
    <source>
        <dbReference type="ARBA" id="ARBA00002713"/>
    </source>
</evidence>
<evidence type="ECO:0000256" key="9">
    <source>
        <dbReference type="HAMAP-Rule" id="MF_00106"/>
    </source>
</evidence>
<evidence type="ECO:0000256" key="6">
    <source>
        <dbReference type="ARBA" id="ARBA00023004"/>
    </source>
</evidence>
<dbReference type="GO" id="GO:0008198">
    <property type="term" value="F:ferrous iron binding"/>
    <property type="evidence" value="ECO:0007669"/>
    <property type="project" value="TreeGrafter"/>
</dbReference>
<dbReference type="GO" id="GO:0030145">
    <property type="term" value="F:manganese ion binding"/>
    <property type="evidence" value="ECO:0007669"/>
    <property type="project" value="TreeGrafter"/>
</dbReference>
<comment type="catalytic activity">
    <reaction evidence="1 9">
        <text>D-mannonate = 2-dehydro-3-deoxy-D-gluconate + H2O</text>
        <dbReference type="Rhea" id="RHEA:20097"/>
        <dbReference type="ChEBI" id="CHEBI:15377"/>
        <dbReference type="ChEBI" id="CHEBI:17767"/>
        <dbReference type="ChEBI" id="CHEBI:57990"/>
        <dbReference type="EC" id="4.2.1.8"/>
    </reaction>
</comment>
<dbReference type="PIRSF" id="PIRSF016049">
    <property type="entry name" value="Man_dehyd"/>
    <property type="match status" value="1"/>
</dbReference>
<comment type="cofactor">
    <cofactor evidence="9">
        <name>Fe(2+)</name>
        <dbReference type="ChEBI" id="CHEBI:29033"/>
    </cofactor>
    <cofactor evidence="9">
        <name>Mn(2+)</name>
        <dbReference type="ChEBI" id="CHEBI:29035"/>
    </cofactor>
</comment>
<dbReference type="Pfam" id="PF03786">
    <property type="entry name" value="UxuA"/>
    <property type="match status" value="1"/>
</dbReference>
<dbReference type="InterPro" id="IPR036237">
    <property type="entry name" value="Xyl_isomerase-like_sf"/>
</dbReference>
<organism evidence="10 11">
    <name type="scientific">Belliella pelovolcani</name>
    <dbReference type="NCBI Taxonomy" id="529505"/>
    <lineage>
        <taxon>Bacteria</taxon>
        <taxon>Pseudomonadati</taxon>
        <taxon>Bacteroidota</taxon>
        <taxon>Cytophagia</taxon>
        <taxon>Cytophagales</taxon>
        <taxon>Cyclobacteriaceae</taxon>
        <taxon>Belliella</taxon>
    </lineage>
</organism>
<evidence type="ECO:0000256" key="7">
    <source>
        <dbReference type="ARBA" id="ARBA00023211"/>
    </source>
</evidence>
<dbReference type="UniPathway" id="UPA00246"/>